<proteinExistence type="predicted"/>
<dbReference type="RefSeq" id="XP_022247203.1">
    <property type="nucleotide sequence ID" value="XM_022391495.1"/>
</dbReference>
<dbReference type="Proteomes" id="UP000694941">
    <property type="component" value="Unplaced"/>
</dbReference>
<dbReference type="Pfam" id="PF21670">
    <property type="entry name" value="HOOK_N_NuMA"/>
    <property type="match status" value="1"/>
</dbReference>
<gene>
    <name evidence="3" type="primary">LOC111086877</name>
</gene>
<reference evidence="3" key="1">
    <citation type="submission" date="2025-08" db="UniProtKB">
        <authorList>
            <consortium name="RefSeq"/>
        </authorList>
    </citation>
    <scope>IDENTIFICATION</scope>
    <source>
        <tissue evidence="3">Muscle</tissue>
    </source>
</reference>
<protein>
    <submittedName>
        <fullName evidence="3">Uncharacterized protein LOC111086877</fullName>
    </submittedName>
</protein>
<accession>A0ABM1SU97</accession>
<evidence type="ECO:0000313" key="2">
    <source>
        <dbReference type="Proteomes" id="UP000694941"/>
    </source>
</evidence>
<dbReference type="InterPro" id="IPR048724">
    <property type="entry name" value="NuMA_N_HOOK"/>
</dbReference>
<dbReference type="GeneID" id="111086877"/>
<keyword evidence="2" id="KW-1185">Reference proteome</keyword>
<feature type="domain" description="Nuclear mitotic apparatus protein 1 N-terminal hook" evidence="1">
    <location>
        <begin position="62"/>
        <end position="135"/>
    </location>
</feature>
<evidence type="ECO:0000313" key="3">
    <source>
        <dbReference type="RefSeq" id="XP_022247203.1"/>
    </source>
</evidence>
<organism evidence="2 3">
    <name type="scientific">Limulus polyphemus</name>
    <name type="common">Atlantic horseshoe crab</name>
    <dbReference type="NCBI Taxonomy" id="6850"/>
    <lineage>
        <taxon>Eukaryota</taxon>
        <taxon>Metazoa</taxon>
        <taxon>Ecdysozoa</taxon>
        <taxon>Arthropoda</taxon>
        <taxon>Chelicerata</taxon>
        <taxon>Merostomata</taxon>
        <taxon>Xiphosura</taxon>
        <taxon>Limulidae</taxon>
        <taxon>Limulus</taxon>
    </lineage>
</organism>
<sequence>MAVHSNPKPDSIGSLNWAEKEQFNTQLDAPNGTVAGAHQYIIGESSPVKNQEALCIRLSVQTYLHKFYKTNTDMLIHYDKCLHGSELELAKTAVLLLCAAVQQSLCPSTQPLITSLTQLDEGVQKEIRECLEAVLLPSNDINGHLTADFVSVLCKQSLQNETTPRKHSCVNSLSNLRSLTKIKTPSHYSSQGSPLRALLDSPLLVQRTEILLGYVEYCCLRHMVAFMSMDYLLLKDTSIWLP</sequence>
<name>A0ABM1SU97_LIMPO</name>
<evidence type="ECO:0000259" key="1">
    <source>
        <dbReference type="Pfam" id="PF21670"/>
    </source>
</evidence>